<evidence type="ECO:0000256" key="2">
    <source>
        <dbReference type="ARBA" id="ARBA00004906"/>
    </source>
</evidence>
<dbReference type="PANTHER" id="PTHR10953:SF250">
    <property type="entry name" value="UBIQUITIN-LIKE MODIFIER-ACTIVATING ENZYME 1"/>
    <property type="match status" value="1"/>
</dbReference>
<dbReference type="SMART" id="SM00985">
    <property type="entry name" value="UBA_e1_C"/>
    <property type="match status" value="1"/>
</dbReference>
<evidence type="ECO:0000256" key="1">
    <source>
        <dbReference type="ARBA" id="ARBA00000488"/>
    </source>
</evidence>
<evidence type="ECO:0000256" key="7">
    <source>
        <dbReference type="ARBA" id="ARBA00022786"/>
    </source>
</evidence>
<evidence type="ECO:0000256" key="8">
    <source>
        <dbReference type="ARBA" id="ARBA00022840"/>
    </source>
</evidence>
<dbReference type="EMBL" id="JAVRJZ010000006">
    <property type="protein sequence ID" value="KAK2721250.1"/>
    <property type="molecule type" value="Genomic_DNA"/>
</dbReference>
<dbReference type="Gene3D" id="3.40.50.12550">
    <property type="entry name" value="Ubiquitin-activating enzyme E1, inactive adenylation domain, subdomain 2"/>
    <property type="match status" value="1"/>
</dbReference>
<proteinExistence type="inferred from homology"/>
<dbReference type="InterPro" id="IPR032418">
    <property type="entry name" value="E1_FCCH"/>
</dbReference>
<sequence>MLEIKDMADGTNGSNNHAHIDESLYSRQLYVLGHEAMHRMATADVLISGMRGLGVEVAKNVILAGVRSVTVHDEGNIVMSDLSSQFFFREEEVGQSRADICVKRLGELNSYVPTTASKDKLTAEFIKKFKVVVLTSSTLDEQLQISKQCRENNIALIIASNRGLFGQVFCDFGDQFTVIDTTGDAPQTAMIASITKDEQGVVTCLDEVRHGFVDGDYVTFSEVQGMEELNSAEPRRIEVTGPYTFKIGDTRGFSDYKIGGIATEAKMPKRVHFEPLEKALNEPLFLESDFSKFDRPPQLHLAYRTLHEYIKKEGCLPKPWCKTDGDKFAELAAEINSSVIGTAKVDEVDGKLMRQFANIAAGDLCPMDAFMGGVVAQEVMKAVSEKFHPIVQWFYFDALECLPCDRSVLTEENCSPQGSRYDGQIAVFGRDFQKKLEGQKWFVVGAGAIGCELLKNFALMGLGCGRDGKIFITDMDLIERSNLNRQFLFRPWDVQKAKSVTAAEAVKVMNPAINIVPQENKVGLETEGIYDDDFFSQLNGVANALDNIDARLYMDRRCVFYEKPLLESGTLGTKGNTQVVIPHLTESYGASQDPPEKEIPICTLKNFPNAIEHTLQWARDLFAGLFKQAPENAALYLMDPTFVDRTCQLPGSQPVEALQSVVKALVEERPEDYKDCVKWARHLFGELYHNQIAQLLYNFPKDQLTKEGAPFWAPPKRCPHPLDFDSTNKTHLDFIISAANLKAVIYGLQPHRDLDLVKNLVDSVEVPTFVPQSGVRIAVTDAEAQAANQGQTDTETVEDLKKSLPPVESLGGLKIFPQEFEKDDDSNFHMDFIVSASNLRAENYGIAPADRHKSKLIAGKIIPAIATTTSVVSGLVSLELYKIVQGHSKLEDFKNSFINLALPLFVFSDPIAAQQKEYNGEKWTLWDRFQINHPMTLKEFIEHFERNLKLKISMLSQGVSLLYSFFMQKAAREERMQMLCPHPLDFDSTNKTHLDFITSAANLKAVIYGLQPHRDLDLVKNLVDSVEVPTFVPQSGVRIAVTDAEAQAANQGQTDTETVEDLKKSLPLKFFLKNLKVFPQER</sequence>
<dbReference type="InterPro" id="IPR035985">
    <property type="entry name" value="Ubiquitin-activating_enz"/>
</dbReference>
<comment type="pathway">
    <text evidence="2">Protein modification; protein ubiquitination.</text>
</comment>
<dbReference type="AlphaFoldDB" id="A0AA88I3T3"/>
<dbReference type="Gene3D" id="3.40.50.720">
    <property type="entry name" value="NAD(P)-binding Rossmann-like Domain"/>
    <property type="match status" value="1"/>
</dbReference>
<evidence type="ECO:0000256" key="6">
    <source>
        <dbReference type="ARBA" id="ARBA00022741"/>
    </source>
</evidence>
<dbReference type="Gene3D" id="3.50.50.80">
    <property type="entry name" value="Ubiquitin-activating enzyme E1, inactive adenylation domain, subdomain 1"/>
    <property type="match status" value="1"/>
</dbReference>
<evidence type="ECO:0000256" key="5">
    <source>
        <dbReference type="ARBA" id="ARBA00022598"/>
    </source>
</evidence>
<dbReference type="Gene3D" id="2.40.30.180">
    <property type="entry name" value="Ubiquitin-activating enzyme E1, FCCH domain"/>
    <property type="match status" value="1"/>
</dbReference>
<evidence type="ECO:0000313" key="13">
    <source>
        <dbReference type="EMBL" id="KAK2721250.1"/>
    </source>
</evidence>
<dbReference type="GO" id="GO:0005634">
    <property type="term" value="C:nucleus"/>
    <property type="evidence" value="ECO:0007669"/>
    <property type="project" value="TreeGrafter"/>
</dbReference>
<evidence type="ECO:0000256" key="3">
    <source>
        <dbReference type="ARBA" id="ARBA00005673"/>
    </source>
</evidence>
<dbReference type="FunFam" id="1.10.10.2660:FF:000001">
    <property type="entry name" value="Ubiquitin-activating enzyme E1 1"/>
    <property type="match status" value="1"/>
</dbReference>
<dbReference type="Pfam" id="PF16190">
    <property type="entry name" value="E1_FCCH"/>
    <property type="match status" value="1"/>
</dbReference>
<evidence type="ECO:0000256" key="11">
    <source>
        <dbReference type="RuleBase" id="RU000519"/>
    </source>
</evidence>
<name>A0AA88I3T3_ARTSF</name>
<feature type="active site" description="Glycyl thioester intermediate" evidence="10">
    <location>
        <position position="602"/>
    </location>
</feature>
<dbReference type="NCBIfam" id="TIGR01408">
    <property type="entry name" value="Ube1"/>
    <property type="match status" value="1"/>
</dbReference>
<dbReference type="SUPFAM" id="SSF69572">
    <property type="entry name" value="Activating enzymes of the ubiquitin-like proteins"/>
    <property type="match status" value="3"/>
</dbReference>
<dbReference type="PROSITE" id="PS00865">
    <property type="entry name" value="UBIQUITIN_ACTIVAT_2"/>
    <property type="match status" value="1"/>
</dbReference>
<dbReference type="Proteomes" id="UP001187531">
    <property type="component" value="Unassembled WGS sequence"/>
</dbReference>
<dbReference type="InterPro" id="IPR033127">
    <property type="entry name" value="UBQ-activ_enz_E1_Cys_AS"/>
</dbReference>
<dbReference type="GO" id="GO:0019781">
    <property type="term" value="F:NEDD8 activating enzyme activity"/>
    <property type="evidence" value="ECO:0007669"/>
    <property type="project" value="TreeGrafter"/>
</dbReference>
<dbReference type="FunFam" id="2.40.30.180:FF:000001">
    <property type="entry name" value="ubiquitin-like modifier-activating enzyme 1"/>
    <property type="match status" value="1"/>
</dbReference>
<organism evidence="13 14">
    <name type="scientific">Artemia franciscana</name>
    <name type="common">Brine shrimp</name>
    <name type="synonym">Artemia sanfranciscana</name>
    <dbReference type="NCBI Taxonomy" id="6661"/>
    <lineage>
        <taxon>Eukaryota</taxon>
        <taxon>Metazoa</taxon>
        <taxon>Ecdysozoa</taxon>
        <taxon>Arthropoda</taxon>
        <taxon>Crustacea</taxon>
        <taxon>Branchiopoda</taxon>
        <taxon>Anostraca</taxon>
        <taxon>Artemiidae</taxon>
        <taxon>Artemia</taxon>
    </lineage>
</organism>
<dbReference type="InterPro" id="IPR019572">
    <property type="entry name" value="UBA_E1_SCCH"/>
</dbReference>
<keyword evidence="5 11" id="KW-0436">Ligase</keyword>
<dbReference type="GO" id="GO:0045116">
    <property type="term" value="P:protein neddylation"/>
    <property type="evidence" value="ECO:0007669"/>
    <property type="project" value="TreeGrafter"/>
</dbReference>
<dbReference type="Pfam" id="PF09358">
    <property type="entry name" value="E1_UFD"/>
    <property type="match status" value="1"/>
</dbReference>
<comment type="caution">
    <text evidence="13">The sequence shown here is derived from an EMBL/GenBank/DDBJ whole genome shotgun (WGS) entry which is preliminary data.</text>
</comment>
<comment type="catalytic activity">
    <reaction evidence="1">
        <text>ATP + ubiquitin + [E1 ubiquitin-activating enzyme]-L-cysteine = AMP + diphosphate + S-ubiquitinyl-[E1 ubiquitin-activating enzyme]-L-cysteine.</text>
        <dbReference type="EC" id="6.2.1.45"/>
    </reaction>
</comment>
<keyword evidence="8 11" id="KW-0067">ATP-binding</keyword>
<dbReference type="Pfam" id="PF00899">
    <property type="entry name" value="ThiF"/>
    <property type="match status" value="1"/>
</dbReference>
<dbReference type="FunFam" id="3.40.50.12550:FF:000001">
    <property type="entry name" value="Ubiquitin-activating enzyme E1 1"/>
    <property type="match status" value="1"/>
</dbReference>
<dbReference type="InterPro" id="IPR018965">
    <property type="entry name" value="Ub-activating_enz_E1_C"/>
</dbReference>
<dbReference type="CDD" id="cd01490">
    <property type="entry name" value="Ube1_repeat2"/>
    <property type="match status" value="1"/>
</dbReference>
<dbReference type="EC" id="6.2.1.45" evidence="4"/>
<dbReference type="InterPro" id="IPR045886">
    <property type="entry name" value="ThiF/MoeB/HesA"/>
</dbReference>
<evidence type="ECO:0000256" key="9">
    <source>
        <dbReference type="ARBA" id="ARBA00030371"/>
    </source>
</evidence>
<dbReference type="Pfam" id="PF16191">
    <property type="entry name" value="E1_4HB"/>
    <property type="match status" value="1"/>
</dbReference>
<evidence type="ECO:0000313" key="14">
    <source>
        <dbReference type="Proteomes" id="UP001187531"/>
    </source>
</evidence>
<dbReference type="FunFam" id="3.40.50.720:FF:000015">
    <property type="entry name" value="Ubiquitin-activating enzyme E1 1"/>
    <property type="match status" value="1"/>
</dbReference>
<keyword evidence="7 11" id="KW-0833">Ubl conjugation pathway</keyword>
<dbReference type="InterPro" id="IPR042063">
    <property type="entry name" value="Ubi_acti_E1_SCCH"/>
</dbReference>
<accession>A0AA88I3T3</accession>
<dbReference type="GO" id="GO:0004839">
    <property type="term" value="F:ubiquitin activating enzyme activity"/>
    <property type="evidence" value="ECO:0007669"/>
    <property type="project" value="UniProtKB-EC"/>
</dbReference>
<evidence type="ECO:0000256" key="4">
    <source>
        <dbReference type="ARBA" id="ARBA00012990"/>
    </source>
</evidence>
<dbReference type="PANTHER" id="PTHR10953">
    <property type="entry name" value="UBIQUITIN-ACTIVATING ENZYME E1"/>
    <property type="match status" value="1"/>
</dbReference>
<protein>
    <recommendedName>
        <fullName evidence="4">E1 ubiquitin-activating enzyme</fullName>
        <ecNumber evidence="4">6.2.1.45</ecNumber>
    </recommendedName>
    <alternativeName>
        <fullName evidence="9">Ubiquitin-activating enzyme E1</fullName>
    </alternativeName>
</protein>
<dbReference type="CDD" id="cd01491">
    <property type="entry name" value="Ube1_repeat1"/>
    <property type="match status" value="1"/>
</dbReference>
<dbReference type="InterPro" id="IPR018075">
    <property type="entry name" value="UBQ-activ_enz_E1"/>
</dbReference>
<gene>
    <name evidence="13" type="ORF">QYM36_003509</name>
</gene>
<dbReference type="Gene3D" id="1.10.10.2660">
    <property type="entry name" value="Ubiquitin-activating enzyme E1, SCCH domain"/>
    <property type="match status" value="2"/>
</dbReference>
<dbReference type="InterPro" id="IPR032420">
    <property type="entry name" value="E1_4HB"/>
</dbReference>
<comment type="similarity">
    <text evidence="3 11">Belongs to the ubiquitin-activating E1 family.</text>
</comment>
<dbReference type="InterPro" id="IPR000011">
    <property type="entry name" value="UBQ/SUMO-activ_enz_E1-like"/>
</dbReference>
<dbReference type="InterPro" id="IPR042449">
    <property type="entry name" value="Ub-E1_IAD_1"/>
</dbReference>
<dbReference type="InterPro" id="IPR000594">
    <property type="entry name" value="ThiF_NAD_FAD-bd"/>
</dbReference>
<dbReference type="Pfam" id="PF10585">
    <property type="entry name" value="UBA_E1_SCCH"/>
    <property type="match status" value="2"/>
</dbReference>
<dbReference type="GO" id="GO:0005737">
    <property type="term" value="C:cytoplasm"/>
    <property type="evidence" value="ECO:0007669"/>
    <property type="project" value="TreeGrafter"/>
</dbReference>
<keyword evidence="14" id="KW-1185">Reference proteome</keyword>
<feature type="domain" description="Ubiquitin-activating enzyme E1 C-terminal" evidence="12">
    <location>
        <begin position="893"/>
        <end position="1007"/>
    </location>
</feature>
<keyword evidence="6 11" id="KW-0547">Nucleotide-binding</keyword>
<reference evidence="13" key="1">
    <citation type="submission" date="2023-07" db="EMBL/GenBank/DDBJ databases">
        <title>Chromosome-level genome assembly of Artemia franciscana.</title>
        <authorList>
            <person name="Jo E."/>
        </authorList>
    </citation>
    <scope>NUCLEOTIDE SEQUENCE</scope>
    <source>
        <tissue evidence="13">Whole body</tissue>
    </source>
</reference>
<evidence type="ECO:0000259" key="12">
    <source>
        <dbReference type="SMART" id="SM00985"/>
    </source>
</evidence>
<evidence type="ECO:0000256" key="10">
    <source>
        <dbReference type="PROSITE-ProRule" id="PRU10132"/>
    </source>
</evidence>
<dbReference type="GO" id="GO:0005524">
    <property type="term" value="F:ATP binding"/>
    <property type="evidence" value="ECO:0007669"/>
    <property type="project" value="UniProtKB-KW"/>
</dbReference>
<dbReference type="InterPro" id="IPR042302">
    <property type="entry name" value="E1_FCCH_sf"/>
</dbReference>
<dbReference type="FunFam" id="3.50.50.80:FF:000001">
    <property type="entry name" value="ubiquitin-like modifier-activating enzyme 1"/>
    <property type="match status" value="1"/>
</dbReference>
<dbReference type="PRINTS" id="PR01849">
    <property type="entry name" value="UBIQUITINACT"/>
</dbReference>